<dbReference type="AlphaFoldDB" id="A0A8H5ZM56"/>
<gene>
    <name evidence="2" type="ORF">GGP41_002525</name>
</gene>
<evidence type="ECO:0000313" key="2">
    <source>
        <dbReference type="EMBL" id="KAF5850243.1"/>
    </source>
</evidence>
<proteinExistence type="predicted"/>
<dbReference type="EMBL" id="WNKQ01000007">
    <property type="protein sequence ID" value="KAF5850243.1"/>
    <property type="molecule type" value="Genomic_DNA"/>
</dbReference>
<feature type="compositionally biased region" description="Basic and acidic residues" evidence="1">
    <location>
        <begin position="29"/>
        <end position="57"/>
    </location>
</feature>
<dbReference type="Proteomes" id="UP000624244">
    <property type="component" value="Unassembled WGS sequence"/>
</dbReference>
<accession>A0A8H5ZM56</accession>
<evidence type="ECO:0000313" key="3">
    <source>
        <dbReference type="Proteomes" id="UP000624244"/>
    </source>
</evidence>
<evidence type="ECO:0000256" key="1">
    <source>
        <dbReference type="SAM" id="MobiDB-lite"/>
    </source>
</evidence>
<dbReference type="OMA" id="RHECSCS"/>
<feature type="compositionally biased region" description="Acidic residues" evidence="1">
    <location>
        <begin position="133"/>
        <end position="143"/>
    </location>
</feature>
<sequence>MPRKRSYFDGPGRILGTGELVEPKRNVEKVHDVEYIPPKDAKSDTEDRSYADDVQDRAEDEEWTPKSKKRKMNQGKSKRDEVSKSTKEDAGDKNEQCLLKEPNDNDAAVAEGQNVGGRHECSCSVCKKRRGEEEEEEEEEEED</sequence>
<name>A0A8H5ZM56_COCSA</name>
<organism evidence="2 3">
    <name type="scientific">Cochliobolus sativus</name>
    <name type="common">Common root rot and spot blotch fungus</name>
    <name type="synonym">Bipolaris sorokiniana</name>
    <dbReference type="NCBI Taxonomy" id="45130"/>
    <lineage>
        <taxon>Eukaryota</taxon>
        <taxon>Fungi</taxon>
        <taxon>Dikarya</taxon>
        <taxon>Ascomycota</taxon>
        <taxon>Pezizomycotina</taxon>
        <taxon>Dothideomycetes</taxon>
        <taxon>Pleosporomycetidae</taxon>
        <taxon>Pleosporales</taxon>
        <taxon>Pleosporineae</taxon>
        <taxon>Pleosporaceae</taxon>
        <taxon>Bipolaris</taxon>
    </lineage>
</organism>
<feature type="region of interest" description="Disordered" evidence="1">
    <location>
        <begin position="1"/>
        <end position="20"/>
    </location>
</feature>
<feature type="compositionally biased region" description="Basic and acidic residues" evidence="1">
    <location>
        <begin position="77"/>
        <end position="95"/>
    </location>
</feature>
<comment type="caution">
    <text evidence="2">The sequence shown here is derived from an EMBL/GenBank/DDBJ whole genome shotgun (WGS) entry which is preliminary data.</text>
</comment>
<reference evidence="2" key="1">
    <citation type="submission" date="2019-11" db="EMBL/GenBank/DDBJ databases">
        <title>Bipolaris sorokiniana Genome sequencing.</title>
        <authorList>
            <person name="Wang H."/>
        </authorList>
    </citation>
    <scope>NUCLEOTIDE SEQUENCE</scope>
</reference>
<feature type="region of interest" description="Disordered" evidence="1">
    <location>
        <begin position="29"/>
        <end position="143"/>
    </location>
</feature>
<protein>
    <submittedName>
        <fullName evidence="2">Uncharacterized protein</fullName>
    </submittedName>
</protein>